<evidence type="ECO:0000313" key="5">
    <source>
        <dbReference type="Proteomes" id="UP001108123"/>
    </source>
</evidence>
<dbReference type="AlphaFoldDB" id="A0A844FIY0"/>
<proteinExistence type="predicted"/>
<accession>A0A844FIY0</accession>
<sequence>MSVLELIDEIENILEESSSVPFSEKVIVSKEELLEILNEIKIKLPDEIKQANWVREEQKRILAEAQKEADTIVSEAKTHLKELVEEDEITKQAKERAEEIMTKVQTNAKEIRLGSMEYADNILGKVQGNLKELQDNLNQLVETLDRDRQELR</sequence>
<dbReference type="Proteomes" id="UP000462760">
    <property type="component" value="Unassembled WGS sequence"/>
</dbReference>
<dbReference type="RefSeq" id="WP_154484554.1">
    <property type="nucleotide sequence ID" value="NZ_JAJBNW010000004.1"/>
</dbReference>
<comment type="caution">
    <text evidence="3">The sequence shown here is derived from an EMBL/GenBank/DDBJ whole genome shotgun (WGS) entry which is preliminary data.</text>
</comment>
<gene>
    <name evidence="3" type="ORF">FYJ27_09080</name>
    <name evidence="2" type="ORF">L0P62_00800</name>
</gene>
<dbReference type="EMBL" id="VULR01000012">
    <property type="protein sequence ID" value="MSS43876.1"/>
    <property type="molecule type" value="Genomic_DNA"/>
</dbReference>
<organism evidence="3 4">
    <name type="scientific">Anaerosalibacter bizertensis</name>
    <dbReference type="NCBI Taxonomy" id="932217"/>
    <lineage>
        <taxon>Bacteria</taxon>
        <taxon>Bacillati</taxon>
        <taxon>Bacillota</taxon>
        <taxon>Tissierellia</taxon>
        <taxon>Tissierellales</taxon>
        <taxon>Sporanaerobacteraceae</taxon>
        <taxon>Anaerosalibacter</taxon>
    </lineage>
</organism>
<dbReference type="OrthoDB" id="1690557at2"/>
<keyword evidence="5" id="KW-1185">Reference proteome</keyword>
<protein>
    <submittedName>
        <fullName evidence="3">ATPase</fullName>
    </submittedName>
</protein>
<evidence type="ECO:0000256" key="1">
    <source>
        <dbReference type="SAM" id="Coils"/>
    </source>
</evidence>
<feature type="coiled-coil region" evidence="1">
    <location>
        <begin position="48"/>
        <end position="150"/>
    </location>
</feature>
<evidence type="ECO:0000313" key="4">
    <source>
        <dbReference type="Proteomes" id="UP000462760"/>
    </source>
</evidence>
<reference evidence="3 4" key="1">
    <citation type="submission" date="2019-08" db="EMBL/GenBank/DDBJ databases">
        <title>In-depth cultivation of the pig gut microbiome towards novel bacterial diversity and tailored functional studies.</title>
        <authorList>
            <person name="Wylensek D."/>
            <person name="Hitch T.C.A."/>
            <person name="Clavel T."/>
        </authorList>
    </citation>
    <scope>NUCLEOTIDE SEQUENCE [LARGE SCALE GENOMIC DNA]</scope>
    <source>
        <strain evidence="3 4">Med78-601-WT-4W-RMD-3</strain>
    </source>
</reference>
<dbReference type="Proteomes" id="UP001108123">
    <property type="component" value="Unassembled WGS sequence"/>
</dbReference>
<dbReference type="Gene3D" id="1.20.120.20">
    <property type="entry name" value="Apolipoprotein"/>
    <property type="match status" value="1"/>
</dbReference>
<evidence type="ECO:0000313" key="3">
    <source>
        <dbReference type="EMBL" id="MSS43876.1"/>
    </source>
</evidence>
<keyword evidence="1" id="KW-0175">Coiled coil</keyword>
<name>A0A844FIY0_9FIRM</name>
<dbReference type="EMBL" id="JAKNID010000002">
    <property type="protein sequence ID" value="MCG4563977.1"/>
    <property type="molecule type" value="Genomic_DNA"/>
</dbReference>
<evidence type="ECO:0000313" key="2">
    <source>
        <dbReference type="EMBL" id="MCG4563977.1"/>
    </source>
</evidence>
<reference evidence="2" key="2">
    <citation type="submission" date="2022-01" db="EMBL/GenBank/DDBJ databases">
        <title>Collection of gut derived symbiotic bacterial strains cultured from healthy donors.</title>
        <authorList>
            <person name="Lin H."/>
            <person name="Kohout C."/>
            <person name="Waligurski E."/>
            <person name="Pamer E.G."/>
        </authorList>
    </citation>
    <scope>NUCLEOTIDE SEQUENCE</scope>
    <source>
        <strain evidence="2">MSK.14.39</strain>
    </source>
</reference>